<dbReference type="FunFam" id="3.40.50.12780:FF:000012">
    <property type="entry name" value="Non-ribosomal peptide synthetase"/>
    <property type="match status" value="1"/>
</dbReference>
<dbReference type="CDD" id="cd05930">
    <property type="entry name" value="A_NRPS"/>
    <property type="match status" value="1"/>
</dbReference>
<evidence type="ECO:0000256" key="4">
    <source>
        <dbReference type="ARBA" id="ARBA00022450"/>
    </source>
</evidence>
<dbReference type="InterPro" id="IPR016036">
    <property type="entry name" value="Malonyl_transacylase_ACP-bd"/>
</dbReference>
<proteinExistence type="inferred from homology"/>
<dbReference type="Pfam" id="PF22621">
    <property type="entry name" value="CurL-like_PKS_C"/>
    <property type="match status" value="1"/>
</dbReference>
<dbReference type="InterPro" id="IPR015421">
    <property type="entry name" value="PyrdxlP-dep_Trfase_major"/>
</dbReference>
<feature type="domain" description="Ketosynthase family 3 (KS3)" evidence="14">
    <location>
        <begin position="103"/>
        <end position="527"/>
    </location>
</feature>
<keyword evidence="7" id="KW-0808">Transferase</keyword>
<dbReference type="InterPro" id="IPR006162">
    <property type="entry name" value="Ppantetheine_attach_site"/>
</dbReference>
<dbReference type="InterPro" id="IPR018201">
    <property type="entry name" value="Ketoacyl_synth_AS"/>
</dbReference>
<dbReference type="Gene3D" id="3.40.47.10">
    <property type="match status" value="1"/>
</dbReference>
<keyword evidence="8" id="KW-0663">Pyridoxal phosphate</keyword>
<name>A0A3A8JCG6_9BACT</name>
<dbReference type="SUPFAM" id="SSF56801">
    <property type="entry name" value="Acetyl-CoA synthetase-like"/>
    <property type="match status" value="1"/>
</dbReference>
<dbReference type="Gene3D" id="3.30.559.10">
    <property type="entry name" value="Chloramphenicol acetyltransferase-like domain"/>
    <property type="match status" value="1"/>
</dbReference>
<evidence type="ECO:0000256" key="12">
    <source>
        <dbReference type="SAM" id="MobiDB-lite"/>
    </source>
</evidence>
<feature type="region of interest" description="Disordered" evidence="12">
    <location>
        <begin position="2625"/>
        <end position="2644"/>
    </location>
</feature>
<feature type="domain" description="Carrier" evidence="13">
    <location>
        <begin position="2645"/>
        <end position="2720"/>
    </location>
</feature>
<feature type="region of interest" description="Disordered" evidence="12">
    <location>
        <begin position="1161"/>
        <end position="1182"/>
    </location>
</feature>
<dbReference type="SUPFAM" id="SSF52151">
    <property type="entry name" value="FabD/lysophospholipase-like"/>
    <property type="match status" value="1"/>
</dbReference>
<evidence type="ECO:0000256" key="2">
    <source>
        <dbReference type="ARBA" id="ARBA00001957"/>
    </source>
</evidence>
<keyword evidence="6" id="KW-0597">Phosphoprotein</keyword>
<dbReference type="Proteomes" id="UP000268094">
    <property type="component" value="Unassembled WGS sequence"/>
</dbReference>
<dbReference type="PANTHER" id="PTHR43775:SF37">
    <property type="entry name" value="SI:DKEY-61P9.11"/>
    <property type="match status" value="1"/>
</dbReference>
<dbReference type="Pfam" id="PF00501">
    <property type="entry name" value="AMP-binding"/>
    <property type="match status" value="1"/>
</dbReference>
<evidence type="ECO:0000256" key="5">
    <source>
        <dbReference type="ARBA" id="ARBA00022490"/>
    </source>
</evidence>
<dbReference type="Pfam" id="PF13193">
    <property type="entry name" value="AMP-binding_C"/>
    <property type="match status" value="1"/>
</dbReference>
<evidence type="ECO:0000256" key="10">
    <source>
        <dbReference type="ARBA" id="ARBA00029443"/>
    </source>
</evidence>
<evidence type="ECO:0000256" key="9">
    <source>
        <dbReference type="ARBA" id="ARBA00023054"/>
    </source>
</evidence>
<keyword evidence="16" id="KW-1185">Reference proteome</keyword>
<dbReference type="InterPro" id="IPR023213">
    <property type="entry name" value="CAT-like_dom_sf"/>
</dbReference>
<evidence type="ECO:0000256" key="8">
    <source>
        <dbReference type="ARBA" id="ARBA00022898"/>
    </source>
</evidence>
<dbReference type="InterPro" id="IPR025110">
    <property type="entry name" value="AMP-bd_C"/>
</dbReference>
<evidence type="ECO:0000256" key="3">
    <source>
        <dbReference type="ARBA" id="ARBA00004496"/>
    </source>
</evidence>
<dbReference type="Gene3D" id="3.40.366.10">
    <property type="entry name" value="Malonyl-Coenzyme A Acyl Carrier Protein, domain 2"/>
    <property type="match status" value="1"/>
</dbReference>
<dbReference type="InterPro" id="IPR045851">
    <property type="entry name" value="AMP-bd_C_sf"/>
</dbReference>
<dbReference type="FunFam" id="1.10.1200.10:FF:000016">
    <property type="entry name" value="Non-ribosomal peptide synthase"/>
    <property type="match status" value="1"/>
</dbReference>
<evidence type="ECO:0000256" key="1">
    <source>
        <dbReference type="ARBA" id="ARBA00001933"/>
    </source>
</evidence>
<comment type="cofactor">
    <cofactor evidence="1">
        <name>pyridoxal 5'-phosphate</name>
        <dbReference type="ChEBI" id="CHEBI:597326"/>
    </cofactor>
</comment>
<dbReference type="InterPro" id="IPR009081">
    <property type="entry name" value="PP-bd_ACP"/>
</dbReference>
<keyword evidence="5" id="KW-0963">Cytoplasm</keyword>
<organism evidence="15 16">
    <name type="scientific">Corallococcus terminator</name>
    <dbReference type="NCBI Taxonomy" id="2316733"/>
    <lineage>
        <taxon>Bacteria</taxon>
        <taxon>Pseudomonadati</taxon>
        <taxon>Myxococcota</taxon>
        <taxon>Myxococcia</taxon>
        <taxon>Myxococcales</taxon>
        <taxon>Cystobacterineae</taxon>
        <taxon>Myxococcaceae</taxon>
        <taxon>Corallococcus</taxon>
    </lineage>
</organism>
<dbReference type="InterPro" id="IPR014031">
    <property type="entry name" value="Ketoacyl_synth_C"/>
</dbReference>
<dbReference type="Pfam" id="PF02801">
    <property type="entry name" value="Ketoacyl-synt_C"/>
    <property type="match status" value="1"/>
</dbReference>
<protein>
    <submittedName>
        <fullName evidence="15">Amino acid adenylation domain-containing protein</fullName>
    </submittedName>
</protein>
<feature type="compositionally biased region" description="Low complexity" evidence="12">
    <location>
        <begin position="1161"/>
        <end position="1172"/>
    </location>
</feature>
<dbReference type="Gene3D" id="3.90.1150.10">
    <property type="entry name" value="Aspartate Aminotransferase, domain 1"/>
    <property type="match status" value="1"/>
</dbReference>
<dbReference type="PROSITE" id="PS00012">
    <property type="entry name" value="PHOSPHOPANTETHEINE"/>
    <property type="match status" value="2"/>
</dbReference>
<dbReference type="SUPFAM" id="SSF53383">
    <property type="entry name" value="PLP-dependent transferases"/>
    <property type="match status" value="1"/>
</dbReference>
<dbReference type="InterPro" id="IPR015422">
    <property type="entry name" value="PyrdxlP-dep_Trfase_small"/>
</dbReference>
<comment type="similarity">
    <text evidence="10">In the C-terminal section; belongs to the NRP synthetase family.</text>
</comment>
<dbReference type="NCBIfam" id="TIGR01733">
    <property type="entry name" value="AA-adenyl-dom"/>
    <property type="match status" value="1"/>
</dbReference>
<dbReference type="FunFam" id="3.40.50.980:FF:000001">
    <property type="entry name" value="Non-ribosomal peptide synthetase"/>
    <property type="match status" value="1"/>
</dbReference>
<dbReference type="OrthoDB" id="9778690at2"/>
<dbReference type="PROSITE" id="PS00606">
    <property type="entry name" value="KS3_1"/>
    <property type="match status" value="1"/>
</dbReference>
<dbReference type="Gene3D" id="3.40.640.10">
    <property type="entry name" value="Type I PLP-dependent aspartate aminotransferase-like (Major domain)"/>
    <property type="match status" value="1"/>
</dbReference>
<keyword evidence="4" id="KW-0596">Phosphopantetheine</keyword>
<dbReference type="Pfam" id="PF00698">
    <property type="entry name" value="Acyl_transf_1"/>
    <property type="match status" value="1"/>
</dbReference>
<evidence type="ECO:0000313" key="16">
    <source>
        <dbReference type="Proteomes" id="UP000268094"/>
    </source>
</evidence>
<dbReference type="Pfam" id="PF00550">
    <property type="entry name" value="PP-binding"/>
    <property type="match status" value="3"/>
</dbReference>
<dbReference type="PROSITE" id="PS52004">
    <property type="entry name" value="KS3_2"/>
    <property type="match status" value="1"/>
</dbReference>
<dbReference type="InterPro" id="IPR010071">
    <property type="entry name" value="AA_adenyl_dom"/>
</dbReference>
<dbReference type="InterPro" id="IPR050091">
    <property type="entry name" value="PKS_NRPS_Biosynth_Enz"/>
</dbReference>
<dbReference type="Gene3D" id="3.30.70.3290">
    <property type="match status" value="1"/>
</dbReference>
<dbReference type="InterPro" id="IPR014030">
    <property type="entry name" value="Ketoacyl_synth_N"/>
</dbReference>
<dbReference type="FunFam" id="2.30.38.10:FF:000001">
    <property type="entry name" value="Non-ribosomal peptide synthetase PvdI"/>
    <property type="match status" value="1"/>
</dbReference>
<dbReference type="SUPFAM" id="SSF52777">
    <property type="entry name" value="CoA-dependent acyltransferases"/>
    <property type="match status" value="2"/>
</dbReference>
<feature type="domain" description="Carrier" evidence="13">
    <location>
        <begin position="1001"/>
        <end position="1079"/>
    </location>
</feature>
<dbReference type="GO" id="GO:0071770">
    <property type="term" value="P:DIM/DIP cell wall layer assembly"/>
    <property type="evidence" value="ECO:0007669"/>
    <property type="project" value="TreeGrafter"/>
</dbReference>
<comment type="cofactor">
    <cofactor evidence="2">
        <name>pantetheine 4'-phosphate</name>
        <dbReference type="ChEBI" id="CHEBI:47942"/>
    </cofactor>
</comment>
<dbReference type="InterPro" id="IPR020841">
    <property type="entry name" value="PKS_Beta-ketoAc_synthase_dom"/>
</dbReference>
<dbReference type="GO" id="GO:0006633">
    <property type="term" value="P:fatty acid biosynthetic process"/>
    <property type="evidence" value="ECO:0007669"/>
    <property type="project" value="InterPro"/>
</dbReference>
<evidence type="ECO:0000313" key="15">
    <source>
        <dbReference type="EMBL" id="RKG93567.1"/>
    </source>
</evidence>
<reference evidence="16" key="1">
    <citation type="submission" date="2018-09" db="EMBL/GenBank/DDBJ databases">
        <authorList>
            <person name="Livingstone P.G."/>
            <person name="Whitworth D.E."/>
        </authorList>
    </citation>
    <scope>NUCLEOTIDE SEQUENCE [LARGE SCALE GENOMIC DNA]</scope>
    <source>
        <strain evidence="16">CA054A</strain>
    </source>
</reference>
<dbReference type="PROSITE" id="PS50075">
    <property type="entry name" value="CARRIER"/>
    <property type="match status" value="3"/>
</dbReference>
<dbReference type="InterPro" id="IPR016039">
    <property type="entry name" value="Thiolase-like"/>
</dbReference>
<dbReference type="Pfam" id="PF00109">
    <property type="entry name" value="ketoacyl-synt"/>
    <property type="match status" value="1"/>
</dbReference>
<dbReference type="InterPro" id="IPR014043">
    <property type="entry name" value="Acyl_transferase_dom"/>
</dbReference>
<comment type="subcellular location">
    <subcellularLocation>
        <location evidence="3">Cytoplasm</location>
    </subcellularLocation>
</comment>
<dbReference type="CDD" id="cd19531">
    <property type="entry name" value="LCL_NRPS-like"/>
    <property type="match status" value="1"/>
</dbReference>
<dbReference type="PANTHER" id="PTHR43775">
    <property type="entry name" value="FATTY ACID SYNTHASE"/>
    <property type="match status" value="1"/>
</dbReference>
<dbReference type="SMART" id="SM01294">
    <property type="entry name" value="PKS_PP_betabranch"/>
    <property type="match status" value="1"/>
</dbReference>
<dbReference type="InterPro" id="IPR049704">
    <property type="entry name" value="Aminotrans_3_PPA_site"/>
</dbReference>
<dbReference type="Gene3D" id="3.40.50.980">
    <property type="match status" value="2"/>
</dbReference>
<dbReference type="SUPFAM" id="SSF53901">
    <property type="entry name" value="Thiolase-like"/>
    <property type="match status" value="1"/>
</dbReference>
<dbReference type="PROSITE" id="PS00600">
    <property type="entry name" value="AA_TRANSFER_CLASS_3"/>
    <property type="match status" value="1"/>
</dbReference>
<feature type="region of interest" description="Disordered" evidence="12">
    <location>
        <begin position="1639"/>
        <end position="1665"/>
    </location>
</feature>
<comment type="caution">
    <text evidence="15">The sequence shown here is derived from an EMBL/GenBank/DDBJ whole genome shotgun (WGS) entry which is preliminary data.</text>
</comment>
<dbReference type="GO" id="GO:0005886">
    <property type="term" value="C:plasma membrane"/>
    <property type="evidence" value="ECO:0007669"/>
    <property type="project" value="TreeGrafter"/>
</dbReference>
<feature type="domain" description="Carrier" evidence="13">
    <location>
        <begin position="10"/>
        <end position="87"/>
    </location>
</feature>
<dbReference type="SMART" id="SM00825">
    <property type="entry name" value="PKS_KS"/>
    <property type="match status" value="1"/>
</dbReference>
<dbReference type="FunFam" id="3.40.366.10:FF:000002">
    <property type="entry name" value="Probable polyketide synthase 2"/>
    <property type="match status" value="1"/>
</dbReference>
<dbReference type="Gene3D" id="3.30.559.30">
    <property type="entry name" value="Nonribosomal peptide synthetase, condensation domain"/>
    <property type="match status" value="1"/>
</dbReference>
<dbReference type="FunFam" id="3.40.47.10:FF:000019">
    <property type="entry name" value="Polyketide synthase type I"/>
    <property type="match status" value="1"/>
</dbReference>
<dbReference type="SUPFAM" id="SSF47336">
    <property type="entry name" value="ACP-like"/>
    <property type="match status" value="3"/>
</dbReference>
<dbReference type="InterPro" id="IPR020806">
    <property type="entry name" value="PKS_PP-bd"/>
</dbReference>
<dbReference type="Pfam" id="PF00668">
    <property type="entry name" value="Condensation"/>
    <property type="match status" value="1"/>
</dbReference>
<dbReference type="InterPro" id="IPR005814">
    <property type="entry name" value="Aminotrans_3"/>
</dbReference>
<dbReference type="GO" id="GO:0030170">
    <property type="term" value="F:pyridoxal phosphate binding"/>
    <property type="evidence" value="ECO:0007669"/>
    <property type="project" value="InterPro"/>
</dbReference>
<dbReference type="Pfam" id="PF00202">
    <property type="entry name" value="Aminotran_3"/>
    <property type="match status" value="1"/>
</dbReference>
<comment type="function">
    <text evidence="11">Involved in production of the polyketide antibiotic thailandamide.</text>
</comment>
<dbReference type="Gene3D" id="1.10.1200.10">
    <property type="entry name" value="ACP-like"/>
    <property type="match status" value="3"/>
</dbReference>
<dbReference type="FunFam" id="3.30.300.30:FF:000010">
    <property type="entry name" value="Enterobactin synthetase component F"/>
    <property type="match status" value="1"/>
</dbReference>
<dbReference type="InterPro" id="IPR016035">
    <property type="entry name" value="Acyl_Trfase/lysoPLipase"/>
</dbReference>
<dbReference type="CDD" id="cd00833">
    <property type="entry name" value="PKS"/>
    <property type="match status" value="1"/>
</dbReference>
<dbReference type="SMART" id="SM00823">
    <property type="entry name" value="PKS_PP"/>
    <property type="match status" value="3"/>
</dbReference>
<dbReference type="GO" id="GO:0008483">
    <property type="term" value="F:transaminase activity"/>
    <property type="evidence" value="ECO:0007669"/>
    <property type="project" value="InterPro"/>
</dbReference>
<gene>
    <name evidence="15" type="ORF">D7V88_01880</name>
</gene>
<dbReference type="GO" id="GO:0004312">
    <property type="term" value="F:fatty acid synthase activity"/>
    <property type="evidence" value="ECO:0007669"/>
    <property type="project" value="TreeGrafter"/>
</dbReference>
<evidence type="ECO:0000256" key="7">
    <source>
        <dbReference type="ARBA" id="ARBA00022679"/>
    </source>
</evidence>
<dbReference type="GO" id="GO:0031177">
    <property type="term" value="F:phosphopantetheine binding"/>
    <property type="evidence" value="ECO:0007669"/>
    <property type="project" value="InterPro"/>
</dbReference>
<dbReference type="InterPro" id="IPR001242">
    <property type="entry name" value="Condensation_dom"/>
</dbReference>
<evidence type="ECO:0000256" key="6">
    <source>
        <dbReference type="ARBA" id="ARBA00022553"/>
    </source>
</evidence>
<dbReference type="EMBL" id="RAVZ01000006">
    <property type="protein sequence ID" value="RKG93567.1"/>
    <property type="molecule type" value="Genomic_DNA"/>
</dbReference>
<evidence type="ECO:0000256" key="11">
    <source>
        <dbReference type="ARBA" id="ARBA00054155"/>
    </source>
</evidence>
<keyword evidence="9" id="KW-0175">Coiled coil</keyword>
<dbReference type="InterPro" id="IPR036736">
    <property type="entry name" value="ACP-like_sf"/>
</dbReference>
<dbReference type="GO" id="GO:0004315">
    <property type="term" value="F:3-oxoacyl-[acyl-carrier-protein] synthase activity"/>
    <property type="evidence" value="ECO:0007669"/>
    <property type="project" value="InterPro"/>
</dbReference>
<dbReference type="PROSITE" id="PS00455">
    <property type="entry name" value="AMP_BINDING"/>
    <property type="match status" value="1"/>
</dbReference>
<dbReference type="Gene3D" id="2.30.38.10">
    <property type="entry name" value="Luciferase, Domain 3"/>
    <property type="match status" value="1"/>
</dbReference>
<dbReference type="GO" id="GO:0043041">
    <property type="term" value="P:amino acid activation for nonribosomal peptide biosynthetic process"/>
    <property type="evidence" value="ECO:0007669"/>
    <property type="project" value="UniProtKB-ARBA"/>
</dbReference>
<dbReference type="GO" id="GO:0005737">
    <property type="term" value="C:cytoplasm"/>
    <property type="evidence" value="ECO:0007669"/>
    <property type="project" value="UniProtKB-SubCell"/>
</dbReference>
<dbReference type="SUPFAM" id="SSF55048">
    <property type="entry name" value="Probable ACP-binding domain of malonyl-CoA ACP transacylase"/>
    <property type="match status" value="1"/>
</dbReference>
<dbReference type="RefSeq" id="WP_120538860.1">
    <property type="nucleotide sequence ID" value="NZ_RAVZ01000006.1"/>
</dbReference>
<accession>A0A3A8JCG6</accession>
<dbReference type="InterPro" id="IPR020845">
    <property type="entry name" value="AMP-binding_CS"/>
</dbReference>
<evidence type="ECO:0000259" key="13">
    <source>
        <dbReference type="PROSITE" id="PS50075"/>
    </source>
</evidence>
<dbReference type="GO" id="GO:0044550">
    <property type="term" value="P:secondary metabolite biosynthetic process"/>
    <property type="evidence" value="ECO:0007669"/>
    <property type="project" value="UniProtKB-ARBA"/>
</dbReference>
<evidence type="ECO:0000259" key="14">
    <source>
        <dbReference type="PROSITE" id="PS52004"/>
    </source>
</evidence>
<sequence>MKPSTPSADRSREELVAWLRAYVARSTDLAVETIDVDRAFVDYGLTSKDAVFLSGELGEWLGRDVSPTLVWQHPTITAVSVHLGRAPEPERPVTPVMPAAVSEGAIAIVSLGCRFPGAPTPEAFWALLQRGGDAITEVPADRWDTQRYYHPDPTHPGTMNTRWGGFLEQVDGFDPLFFGISPHEAARMDPQQRLLLEVAWEALERGGQAPHALRGSRTGVFVGISSSDYAQRQFGDRSRLDAYAGTGNAHSIAANRLSYLLGLRGPSMAVDTACSSSLVGLHLACQSLRGGECDLALAGGVNLILNPDLNIAFSRAGMMAPDGRCKSFDAAADGYVRSEGCGVVVLKRLADAQAAGDVILAVIHGSAVNHDGPSNGLTAPNGFAQQEVIQQALRQAGLSAGQISYVEAHGTGTTLGDPIELEALKAALRPGGRSEQRCLVGSVKANIGHLESAAGIAGLVKIVLALQHAEVPPQVHFRTLNPHVSLDPSAFHIPTRREPWTSEAGARFAGLSSFGFGGANAHVIVGEAPRRTPVTETVSEHAQHLLTLSARTAPALRELVQRYQARLTAPDAPALADLCFTANTGRDTWAHRFSTAATSHAELATQLDAFLHERPLPGLHHGEVQRSAQPRVVFLFPGQGAQFAGMGRKLFETEPVFRDAMERCDALLRPHLDVPLLSVVYPAPGEDTERIHQTRYSQPALFALGYALSELWRSWGVKPDAVMGHSVGEYVAAHVAGVLGLEDALRLLATRSRLIQALPQDGTMAAVLADEATVRAALGEERDVELAAINGPRHVVISGARPAVQRVVEALQERSIDSRPLTVSHAFHSARMDPMLAEFEQAARAIAFQAPSLPLVSNLTGTVLKAAPDAGYWRRHVREPVQFLKSIEHAAHAGPAVFIELGPNDTLLGMAKRCLPEGANLWLPSLKKHQDDARTLLGSLGALFVRGVPVDLKQVDRSPARQRVLLPTYPFERQRCWLEDLSVDPVAPPQKPLPSTVPALSRRARIQDALRSMVARLLQMPPERMGPDTPFLELGADSIVLMDAIRNVEKLFGLKLSIRQVFEELTTLDAMASHLDHTLPDSFVFAEAPAPVRTAAVAPQPAARQAAATEAPEGSLEQIIQVQLQLMKQQLVLLGAKGAAVPSEPDVEAPPRPEAAPVAVARPVSSPSGPAAFSVGTADGEPERELPVEQQRFLESFIARYTRRTQGSKQNAIRHRARWSDVRWQMNFRPEVKELCYPIVSTRSHGSRVWDVDGNEFIDLSMGFGVHLFGHNPPFIIEAMQQRLAQGMELGTQSDLAGEAAELICELTGMKRVTFCNSGTEAVMTALRVARAVTGRTKIVMFTSSYHGHSDGTLVVGRMVGGVPQSLPMATGVAQHIADDVLVLPYGEERTLELIREHLHELAAVLVEPVQSRRPNVQPRAFLHSLREMTREAHVPLIFDEIITGFRLHPGGAQAWYGIEADITTYGKILGGGMPLGVVADRGGFVDRIDGGDWRYGDASHPVQGNTFSAGTFCKHPLTMAATLATLRHLKREGPGLQERLNHRAAKLAERINAIFEREQVPITLVHGGSVLRFTSAGNSSYLFQPLEMDLFFSQLIDRGIYIWEGRTCMLSTAHTDEDLDTLVRVVAQSVAELREGGFWPRATTPDAPRPVESAPEEPSLPPNVLPTTEAQQQLWILSQMNAGGSSAYNLSLSLRLSGVLQVELLQRSLQHVVDRHEALRIQLDESGEQQRILPRLTADLPLEDLSALPPDEQSAQLTAWYEAEGQSPFDLHRGPLFRAHLLKLSPHDHLFVLTVHHVVVDGWSLGILVQEIAQHYSAIHEGRSAIRPRPLQFSDHVRWMRRQAQTPEMASHERYWLEQHVDAVPAIELPTDHGRPALRSYRGARETVRLSASLTRSVRELAQQQQSTLFILLFSAYTSFLHRLTGQDELLVGIPTGGRDLEDSEQLVAYCAHLLPIVSHARGEQSFPKYLQGLKQTLWSAYEHQAYPFARLIHRLNLPRSTSHNPLVSVTFNLERPMAAAKMSGLRTDFHSQPIRSAAFDLSLNAIEVEDGLVLDFEYNTDLFETGTLQRWTRGFYTLLEGLVADPRRRLADLPLLSPAERHHLLTAWNQTRAPYRKDLLVHEVIEKKAAARPDKVAVEFDGQLLTYAALNGQANRLAYHLRELGVGPGVLVGSFLERSPEVLVTLMAILKAGGAFVPLDPGLPLERLKYLLDDSRVAVVVTQGPLMERLPVHDAKVLCLDEDAAVLAAWPDTDLENLASPDSPAYVIYTSGSTGEPKGVAVGHGALVVHCQDVRDHYRHSANDKMLQFASFNFDASLEQILPLFMVGATVVLRGPEVWTAEELPRRIVEQQLTVLNFPTAYWQQVTQRWSESPQELGGHRVRLIIIGGDTILPKVLEQWQRGPLGSVRLLNAYGPTEAVITATTFEVPAATNPPQANSRVPIGRPRSNRTFYMLDKYGEPVPLGVAGELHIGGEVLAQGYLHRPELTAQRFIPDPFSDKPGARLYKTGDLARYLPDGTLDFLGRTDHQVKVRGFRIELGEIEAALSRHACVQEVIVTVREEQDTDAAGHDKRLVAYVVPTAHDAVTPTALRQFLQEKLPDYMIPAFFVLLTAMPLTASGKLDRRSLPAPDPATSAPTKPFVAPRNATEQAVSEVWMKALRLQRVGIHDDFFELGGDSLLATQVASRIRESLRLDLSLERMFQAPTIAGLAEYLDTLTWAAKAPPPESADEAGREEGEL</sequence>
<dbReference type="InterPro" id="IPR001227">
    <property type="entry name" value="Ac_transferase_dom_sf"/>
</dbReference>
<dbReference type="Gene3D" id="3.30.300.30">
    <property type="match status" value="1"/>
</dbReference>
<dbReference type="InterPro" id="IPR015424">
    <property type="entry name" value="PyrdxlP-dep_Trfase"/>
</dbReference>
<dbReference type="SMART" id="SM00827">
    <property type="entry name" value="PKS_AT"/>
    <property type="match status" value="1"/>
</dbReference>
<dbReference type="InterPro" id="IPR000873">
    <property type="entry name" value="AMP-dep_synth/lig_dom"/>
</dbReference>
<dbReference type="CDD" id="cd00610">
    <property type="entry name" value="OAT_like"/>
    <property type="match status" value="1"/>
</dbReference>